<dbReference type="PANTHER" id="PTHR30146:SF148">
    <property type="entry name" value="HTH-TYPE TRANSCRIPTIONAL REPRESSOR PURR-RELATED"/>
    <property type="match status" value="1"/>
</dbReference>
<keyword evidence="4" id="KW-0804">Transcription</keyword>
<dbReference type="CDD" id="cd01392">
    <property type="entry name" value="HTH_LacI"/>
    <property type="match status" value="1"/>
</dbReference>
<dbReference type="PRINTS" id="PR00036">
    <property type="entry name" value="HTHLACI"/>
</dbReference>
<name>A0A0M6Y842_9HYPH</name>
<dbReference type="STRING" id="187304.B0E33_02370"/>
<dbReference type="Pfam" id="PF13377">
    <property type="entry name" value="Peripla_BP_3"/>
    <property type="match status" value="1"/>
</dbReference>
<evidence type="ECO:0000256" key="2">
    <source>
        <dbReference type="ARBA" id="ARBA00023015"/>
    </source>
</evidence>
<dbReference type="RefSeq" id="WP_055659568.1">
    <property type="nucleotide sequence ID" value="NZ_CP045617.1"/>
</dbReference>
<dbReference type="InterPro" id="IPR028082">
    <property type="entry name" value="Peripla_BP_I"/>
</dbReference>
<evidence type="ECO:0000256" key="3">
    <source>
        <dbReference type="ARBA" id="ARBA00023125"/>
    </source>
</evidence>
<dbReference type="SUPFAM" id="SSF53822">
    <property type="entry name" value="Periplasmic binding protein-like I"/>
    <property type="match status" value="1"/>
</dbReference>
<proteinExistence type="predicted"/>
<feature type="domain" description="HTH lacI-type" evidence="5">
    <location>
        <begin position="2"/>
        <end position="56"/>
    </location>
</feature>
<evidence type="ECO:0000256" key="1">
    <source>
        <dbReference type="ARBA" id="ARBA00022491"/>
    </source>
</evidence>
<dbReference type="GO" id="GO:0000976">
    <property type="term" value="F:transcription cis-regulatory region binding"/>
    <property type="evidence" value="ECO:0007669"/>
    <property type="project" value="TreeGrafter"/>
</dbReference>
<dbReference type="Gene3D" id="3.40.50.2300">
    <property type="match status" value="2"/>
</dbReference>
<keyword evidence="1" id="KW-0678">Repressor</keyword>
<dbReference type="PROSITE" id="PS50932">
    <property type="entry name" value="HTH_LACI_2"/>
    <property type="match status" value="1"/>
</dbReference>
<dbReference type="GO" id="GO:0003700">
    <property type="term" value="F:DNA-binding transcription factor activity"/>
    <property type="evidence" value="ECO:0007669"/>
    <property type="project" value="TreeGrafter"/>
</dbReference>
<gene>
    <name evidence="6" type="primary">rbsR</name>
    <name evidence="6" type="ORF">LAL4801_04303</name>
</gene>
<keyword evidence="2" id="KW-0805">Transcription regulation</keyword>
<dbReference type="CDD" id="cd06267">
    <property type="entry name" value="PBP1_LacI_sugar_binding-like"/>
    <property type="match status" value="1"/>
</dbReference>
<dbReference type="Proteomes" id="UP000048926">
    <property type="component" value="Unassembled WGS sequence"/>
</dbReference>
<organism evidence="6 7">
    <name type="scientific">Roseibium aggregatum</name>
    <dbReference type="NCBI Taxonomy" id="187304"/>
    <lineage>
        <taxon>Bacteria</taxon>
        <taxon>Pseudomonadati</taxon>
        <taxon>Pseudomonadota</taxon>
        <taxon>Alphaproteobacteria</taxon>
        <taxon>Hyphomicrobiales</taxon>
        <taxon>Stappiaceae</taxon>
        <taxon>Roseibium</taxon>
    </lineage>
</organism>
<accession>A0A0M6Y842</accession>
<dbReference type="OrthoDB" id="8433438at2"/>
<keyword evidence="3" id="KW-0238">DNA-binding</keyword>
<keyword evidence="7" id="KW-1185">Reference proteome</keyword>
<evidence type="ECO:0000313" key="6">
    <source>
        <dbReference type="EMBL" id="CTQ45848.1"/>
    </source>
</evidence>
<dbReference type="InterPro" id="IPR010982">
    <property type="entry name" value="Lambda_DNA-bd_dom_sf"/>
</dbReference>
<dbReference type="Gene3D" id="1.10.260.40">
    <property type="entry name" value="lambda repressor-like DNA-binding domains"/>
    <property type="match status" value="1"/>
</dbReference>
<dbReference type="PANTHER" id="PTHR30146">
    <property type="entry name" value="LACI-RELATED TRANSCRIPTIONAL REPRESSOR"/>
    <property type="match status" value="1"/>
</dbReference>
<evidence type="ECO:0000313" key="7">
    <source>
        <dbReference type="Proteomes" id="UP000048926"/>
    </source>
</evidence>
<evidence type="ECO:0000256" key="4">
    <source>
        <dbReference type="ARBA" id="ARBA00023163"/>
    </source>
</evidence>
<dbReference type="EMBL" id="CXST01000002">
    <property type="protein sequence ID" value="CTQ45848.1"/>
    <property type="molecule type" value="Genomic_DNA"/>
</dbReference>
<dbReference type="InterPro" id="IPR000843">
    <property type="entry name" value="HTH_LacI"/>
</dbReference>
<protein>
    <submittedName>
        <fullName evidence="6">Ribose operon repressor</fullName>
    </submittedName>
</protein>
<evidence type="ECO:0000259" key="5">
    <source>
        <dbReference type="PROSITE" id="PS50932"/>
    </source>
</evidence>
<dbReference type="SUPFAM" id="SSF47413">
    <property type="entry name" value="lambda repressor-like DNA-binding domains"/>
    <property type="match status" value="1"/>
</dbReference>
<reference evidence="7" key="1">
    <citation type="submission" date="2015-07" db="EMBL/GenBank/DDBJ databases">
        <authorList>
            <person name="Rodrigo-Torres Lidia"/>
            <person name="Arahal R.David."/>
        </authorList>
    </citation>
    <scope>NUCLEOTIDE SEQUENCE [LARGE SCALE GENOMIC DNA]</scope>
    <source>
        <strain evidence="7">CECT 4801</strain>
    </source>
</reference>
<dbReference type="SMART" id="SM00354">
    <property type="entry name" value="HTH_LACI"/>
    <property type="match status" value="1"/>
</dbReference>
<dbReference type="Pfam" id="PF00356">
    <property type="entry name" value="LacI"/>
    <property type="match status" value="1"/>
</dbReference>
<sequence>MPTIKDVARKAGVSVGTVSRVLSKNESVKQPLKERVLAAMKELDYKPNLAARALRTNSIDVIGLVVPDITNPFFSQLAKNIEMEAAKRGHSVMLANSHDDAEAEQTQIAALLDRAVCGVIVVATSDGGQTHKADVPIVSLDRRFGPYPLVATDHFDGSAKIADHLVGLGHRRIAYIAGPQSMEVARQRREGFVARIKALSTPEDPITLTVHEGHFDYDSGEDIGRSILKDTSQETRPTAIAAASDQQAIGVLRCARDLKIAIPADLSVTGFDDIALAALVVPRLTTLRQPIEQLAGSAVARIFAGEAAADEAIAGEIVVRESTGNIPNS</sequence>
<dbReference type="PROSITE" id="PS00356">
    <property type="entry name" value="HTH_LACI_1"/>
    <property type="match status" value="1"/>
</dbReference>
<dbReference type="InterPro" id="IPR046335">
    <property type="entry name" value="LacI/GalR-like_sensor"/>
</dbReference>
<dbReference type="AlphaFoldDB" id="A0A0M6Y842"/>